<evidence type="ECO:0000259" key="2">
    <source>
        <dbReference type="Pfam" id="PF05050"/>
    </source>
</evidence>
<dbReference type="InterPro" id="IPR006342">
    <property type="entry name" value="FkbM_mtfrase"/>
</dbReference>
<dbReference type="AlphaFoldDB" id="A0A4S2HE61"/>
<dbReference type="InterPro" id="IPR052514">
    <property type="entry name" value="SAM-dependent_MTase"/>
</dbReference>
<dbReference type="CDD" id="cd02440">
    <property type="entry name" value="AdoMet_MTases"/>
    <property type="match status" value="1"/>
</dbReference>
<dbReference type="InterPro" id="IPR029063">
    <property type="entry name" value="SAM-dependent_MTases_sf"/>
</dbReference>
<feature type="region of interest" description="Disordered" evidence="1">
    <location>
        <begin position="1"/>
        <end position="39"/>
    </location>
</feature>
<dbReference type="GO" id="GO:0008168">
    <property type="term" value="F:methyltransferase activity"/>
    <property type="evidence" value="ECO:0007669"/>
    <property type="project" value="UniProtKB-KW"/>
</dbReference>
<dbReference type="SUPFAM" id="SSF53335">
    <property type="entry name" value="S-adenosyl-L-methionine-dependent methyltransferases"/>
    <property type="match status" value="1"/>
</dbReference>
<dbReference type="PANTHER" id="PTHR34203:SF15">
    <property type="entry name" value="SLL1173 PROTEIN"/>
    <property type="match status" value="1"/>
</dbReference>
<feature type="domain" description="Methyltransferase FkbM" evidence="2">
    <location>
        <begin position="129"/>
        <end position="248"/>
    </location>
</feature>
<name>A0A4S2HE61_9PROT</name>
<proteinExistence type="predicted"/>
<evidence type="ECO:0000256" key="1">
    <source>
        <dbReference type="SAM" id="MobiDB-lite"/>
    </source>
</evidence>
<accession>A0A4S2HE61</accession>
<comment type="caution">
    <text evidence="3">The sequence shown here is derived from an EMBL/GenBank/DDBJ whole genome shotgun (WGS) entry which is preliminary data.</text>
</comment>
<evidence type="ECO:0000313" key="4">
    <source>
        <dbReference type="Proteomes" id="UP000305451"/>
    </source>
</evidence>
<dbReference type="Pfam" id="PF05050">
    <property type="entry name" value="Methyltransf_21"/>
    <property type="match status" value="1"/>
</dbReference>
<dbReference type="GO" id="GO:0032259">
    <property type="term" value="P:methylation"/>
    <property type="evidence" value="ECO:0007669"/>
    <property type="project" value="UniProtKB-KW"/>
</dbReference>
<dbReference type="OrthoDB" id="7542440at2"/>
<keyword evidence="3" id="KW-0489">Methyltransferase</keyword>
<sequence length="302" mass="32484">MSTPHDTETETGFEPLPEAATQERIPAPGTPEPRHGTYRPGLAGKVGLAIGRHLPANRTGLRLAGLARPLALTGLSEGVADVEALGLKLRLHPKDNLSEKRLFMTPQCFDPQELAALGEVMGPGRIFIDIGANAGAYALFAARAGGPRSRVIAVEPQREMRKRMRFNAEANELSNLEISGVALADYEGESVMRLVGDNKGRAALETAPGERGEAVRVTTLKTLLEEHRVERLDAMKIDVEGGEAAILSAYFHDVQRGAWPQLIIMERPSVNAASGADDPVALACAKGYRVARETRMNAILTL</sequence>
<keyword evidence="3" id="KW-0808">Transferase</keyword>
<evidence type="ECO:0000313" key="3">
    <source>
        <dbReference type="EMBL" id="TGY94071.1"/>
    </source>
</evidence>
<dbReference type="PANTHER" id="PTHR34203">
    <property type="entry name" value="METHYLTRANSFERASE, FKBM FAMILY PROTEIN"/>
    <property type="match status" value="1"/>
</dbReference>
<dbReference type="Gene3D" id="3.40.50.150">
    <property type="entry name" value="Vaccinia Virus protein VP39"/>
    <property type="match status" value="1"/>
</dbReference>
<organism evidence="3 4">
    <name type="scientific">Marinicauda pacifica</name>
    <dbReference type="NCBI Taxonomy" id="1133559"/>
    <lineage>
        <taxon>Bacteria</taxon>
        <taxon>Pseudomonadati</taxon>
        <taxon>Pseudomonadota</taxon>
        <taxon>Alphaproteobacteria</taxon>
        <taxon>Maricaulales</taxon>
        <taxon>Maricaulaceae</taxon>
        <taxon>Marinicauda</taxon>
    </lineage>
</organism>
<gene>
    <name evidence="3" type="ORF">E5162_01955</name>
</gene>
<keyword evidence="4" id="KW-1185">Reference proteome</keyword>
<dbReference type="RefSeq" id="WP_135943266.1">
    <property type="nucleotide sequence ID" value="NZ_BMEI01000001.1"/>
</dbReference>
<protein>
    <submittedName>
        <fullName evidence="3">FkbM family methyltransferase</fullName>
    </submittedName>
</protein>
<reference evidence="3 4" key="1">
    <citation type="journal article" date="2013" name="Int. J. Syst. Evol. Microbiol.">
        <title>Marinicauda pacifica gen. nov., sp. nov., a prosthecate alphaproteobacterium of the family Hyphomonadaceae isolated from deep seawater.</title>
        <authorList>
            <person name="Zhang X.Y."/>
            <person name="Li G.W."/>
            <person name="Wang C.S."/>
            <person name="Zhang Y.J."/>
            <person name="Xu X.W."/>
            <person name="Li H."/>
            <person name="Liu A."/>
            <person name="Liu C."/>
            <person name="Xie B.B."/>
            <person name="Qin Q.L."/>
            <person name="Xu Z."/>
            <person name="Chen X.L."/>
            <person name="Zhou B.C."/>
            <person name="Zhang Y.Z."/>
        </authorList>
    </citation>
    <scope>NUCLEOTIDE SEQUENCE [LARGE SCALE GENOMIC DNA]</scope>
    <source>
        <strain evidence="3 4">P-1 km-3</strain>
    </source>
</reference>
<dbReference type="NCBIfam" id="TIGR01444">
    <property type="entry name" value="fkbM_fam"/>
    <property type="match status" value="1"/>
</dbReference>
<dbReference type="Proteomes" id="UP000305451">
    <property type="component" value="Unassembled WGS sequence"/>
</dbReference>
<dbReference type="EMBL" id="SRXV01000001">
    <property type="protein sequence ID" value="TGY94071.1"/>
    <property type="molecule type" value="Genomic_DNA"/>
</dbReference>